<dbReference type="AlphaFoldDB" id="A0A0C2IWV3"/>
<sequence length="351" mass="40641">MVPIFNKKVFKPSDLDELSISIFGEENLDLNLYPSEIKVKFGFRMNVNTNDKHDAEFLLIPWKPGLALLPTRFLMKIESIVFIYLFLVQGQHEPKCPFKLVRVPKGCFLSPDCLRTTCDQSFYKFSMLLNCKTHAVDVSLGDETVSVRAGESKTMPKLLLTIFVDFIEYGKFHLLSISSELKFCWKVSCRSKHYEVIVKSTIPHLCEGLIINNKVVRFLKSHNKSEFINFPKNQLEVDTIGYQLQSGLSLTSLLKIYEPPNNLTNNTIERRTRNPNMNSLFLNDLVTFQRIKFKNYPIQRQEKDLDSDPPKPIDVRPIIMICTGILLILFLVIYTVIGRQRYFKYLPVNNV</sequence>
<evidence type="ECO:0000313" key="2">
    <source>
        <dbReference type="EMBL" id="KII61347.1"/>
    </source>
</evidence>
<dbReference type="Proteomes" id="UP000031668">
    <property type="component" value="Unassembled WGS sequence"/>
</dbReference>
<comment type="caution">
    <text evidence="2">The sequence shown here is derived from an EMBL/GenBank/DDBJ whole genome shotgun (WGS) entry which is preliminary data.</text>
</comment>
<keyword evidence="1" id="KW-1133">Transmembrane helix</keyword>
<feature type="transmembrane region" description="Helical" evidence="1">
    <location>
        <begin position="318"/>
        <end position="337"/>
    </location>
</feature>
<dbReference type="EMBL" id="JWZT01005339">
    <property type="protein sequence ID" value="KII61347.1"/>
    <property type="molecule type" value="Genomic_DNA"/>
</dbReference>
<keyword evidence="1" id="KW-0812">Transmembrane</keyword>
<evidence type="ECO:0000313" key="3">
    <source>
        <dbReference type="Proteomes" id="UP000031668"/>
    </source>
</evidence>
<name>A0A0C2IWV3_THEKT</name>
<gene>
    <name evidence="2" type="ORF">RF11_12761</name>
</gene>
<keyword evidence="1" id="KW-0472">Membrane</keyword>
<evidence type="ECO:0000256" key="1">
    <source>
        <dbReference type="SAM" id="Phobius"/>
    </source>
</evidence>
<reference evidence="2 3" key="1">
    <citation type="journal article" date="2014" name="Genome Biol. Evol.">
        <title>The genome of the myxosporean Thelohanellus kitauei shows adaptations to nutrient acquisition within its fish host.</title>
        <authorList>
            <person name="Yang Y."/>
            <person name="Xiong J."/>
            <person name="Zhou Z."/>
            <person name="Huo F."/>
            <person name="Miao W."/>
            <person name="Ran C."/>
            <person name="Liu Y."/>
            <person name="Zhang J."/>
            <person name="Feng J."/>
            <person name="Wang M."/>
            <person name="Wang M."/>
            <person name="Wang L."/>
            <person name="Yao B."/>
        </authorList>
    </citation>
    <scope>NUCLEOTIDE SEQUENCE [LARGE SCALE GENOMIC DNA]</scope>
    <source>
        <strain evidence="2">Wuqing</strain>
    </source>
</reference>
<keyword evidence="3" id="KW-1185">Reference proteome</keyword>
<organism evidence="2 3">
    <name type="scientific">Thelohanellus kitauei</name>
    <name type="common">Myxosporean</name>
    <dbReference type="NCBI Taxonomy" id="669202"/>
    <lineage>
        <taxon>Eukaryota</taxon>
        <taxon>Metazoa</taxon>
        <taxon>Cnidaria</taxon>
        <taxon>Myxozoa</taxon>
        <taxon>Myxosporea</taxon>
        <taxon>Bivalvulida</taxon>
        <taxon>Platysporina</taxon>
        <taxon>Myxobolidae</taxon>
        <taxon>Thelohanellus</taxon>
    </lineage>
</organism>
<protein>
    <submittedName>
        <fullName evidence="2">Uncharacterized protein</fullName>
    </submittedName>
</protein>
<proteinExistence type="predicted"/>
<accession>A0A0C2IWV3</accession>